<proteinExistence type="predicted"/>
<dbReference type="Gene3D" id="3.30.710.10">
    <property type="entry name" value="Potassium Channel Kv1.1, Chain A"/>
    <property type="match status" value="1"/>
</dbReference>
<evidence type="ECO:0000256" key="1">
    <source>
        <dbReference type="SAM" id="MobiDB-lite"/>
    </source>
</evidence>
<dbReference type="OMA" id="ECFRIQV"/>
<keyword evidence="3" id="KW-1185">Reference proteome</keyword>
<dbReference type="RefSeq" id="XP_016639695.1">
    <property type="nucleotide sequence ID" value="XM_016790392.1"/>
</dbReference>
<dbReference type="KEGG" id="sapo:SAPIO_CDS8850"/>
<dbReference type="Proteomes" id="UP000028545">
    <property type="component" value="Unassembled WGS sequence"/>
</dbReference>
<reference evidence="2 3" key="1">
    <citation type="journal article" date="2014" name="Genome Announc.">
        <title>Draft genome sequence of the pathogenic fungus Scedosporium apiospermum.</title>
        <authorList>
            <person name="Vandeputte P."/>
            <person name="Ghamrawi S."/>
            <person name="Rechenmann M."/>
            <person name="Iltis A."/>
            <person name="Giraud S."/>
            <person name="Fleury M."/>
            <person name="Thornton C."/>
            <person name="Delhaes L."/>
            <person name="Meyer W."/>
            <person name="Papon N."/>
            <person name="Bouchara J.P."/>
        </authorList>
    </citation>
    <scope>NUCLEOTIDE SEQUENCE [LARGE SCALE GENOMIC DNA]</scope>
    <source>
        <strain evidence="2 3">IHEM 14462</strain>
    </source>
</reference>
<sequence>MDGSHREFDPDGDVLLILRNPNAPFADWSEQEKLSFTPSFGLGKRKKSRKGKRGKAQPLSDPLPDPLPDPVDVEEPSPKEALDRPIETPATEDTLEEDTGVAIGEVRLRVSSRHLTLASAYFRNLLTCAWKEATTSADGCRYIYFEHWDEEALTILMHVVHGQTRSVPRTVSLEMLAKIALLVDYYKCHEVIEVFSDMWIQKLRNQLPAHFDRDLVLWVFISYVFIQDDIFKEVTRTAIEQSPGEVSSLSLPIPSVIGK</sequence>
<dbReference type="VEuPathDB" id="FungiDB:SAPIO_CDS8850"/>
<feature type="compositionally biased region" description="Basic and acidic residues" evidence="1">
    <location>
        <begin position="76"/>
        <end position="86"/>
    </location>
</feature>
<accession>A0A084FXT4</accession>
<dbReference type="SUPFAM" id="SSF54695">
    <property type="entry name" value="POZ domain"/>
    <property type="match status" value="1"/>
</dbReference>
<feature type="compositionally biased region" description="Basic residues" evidence="1">
    <location>
        <begin position="43"/>
        <end position="55"/>
    </location>
</feature>
<protein>
    <submittedName>
        <fullName evidence="2">Uncharacterized protein</fullName>
    </submittedName>
</protein>
<evidence type="ECO:0000313" key="3">
    <source>
        <dbReference type="Proteomes" id="UP000028545"/>
    </source>
</evidence>
<evidence type="ECO:0000313" key="2">
    <source>
        <dbReference type="EMBL" id="KEZ39896.1"/>
    </source>
</evidence>
<dbReference type="OrthoDB" id="5326346at2759"/>
<gene>
    <name evidence="2" type="ORF">SAPIO_CDS8850</name>
</gene>
<name>A0A084FXT4_PSEDA</name>
<dbReference type="InterPro" id="IPR011333">
    <property type="entry name" value="SKP1/BTB/POZ_sf"/>
</dbReference>
<dbReference type="AlphaFoldDB" id="A0A084FXT4"/>
<dbReference type="HOGENOM" id="CLU_031555_5_1_1"/>
<dbReference type="EMBL" id="JOWA01000132">
    <property type="protein sequence ID" value="KEZ39896.1"/>
    <property type="molecule type" value="Genomic_DNA"/>
</dbReference>
<feature type="region of interest" description="Disordered" evidence="1">
    <location>
        <begin position="38"/>
        <end position="96"/>
    </location>
</feature>
<organism evidence="2 3">
    <name type="scientific">Pseudallescheria apiosperma</name>
    <name type="common">Scedosporium apiospermum</name>
    <dbReference type="NCBI Taxonomy" id="563466"/>
    <lineage>
        <taxon>Eukaryota</taxon>
        <taxon>Fungi</taxon>
        <taxon>Dikarya</taxon>
        <taxon>Ascomycota</taxon>
        <taxon>Pezizomycotina</taxon>
        <taxon>Sordariomycetes</taxon>
        <taxon>Hypocreomycetidae</taxon>
        <taxon>Microascales</taxon>
        <taxon>Microascaceae</taxon>
        <taxon>Scedosporium</taxon>
    </lineage>
</organism>
<comment type="caution">
    <text evidence="2">The sequence shown here is derived from an EMBL/GenBank/DDBJ whole genome shotgun (WGS) entry which is preliminary data.</text>
</comment>
<dbReference type="GeneID" id="27727922"/>